<dbReference type="Pfam" id="PF00571">
    <property type="entry name" value="CBS"/>
    <property type="match status" value="2"/>
</dbReference>
<dbReference type="Gene3D" id="3.10.580.10">
    <property type="entry name" value="CBS-domain"/>
    <property type="match status" value="1"/>
</dbReference>
<dbReference type="InterPro" id="IPR018821">
    <property type="entry name" value="DUF294_put_nucleoTrafse_sb-bd"/>
</dbReference>
<dbReference type="Pfam" id="PF03445">
    <property type="entry name" value="DUF294"/>
    <property type="match status" value="1"/>
</dbReference>
<dbReference type="InterPro" id="IPR018490">
    <property type="entry name" value="cNMP-bd_dom_sf"/>
</dbReference>
<dbReference type="InterPro" id="IPR005105">
    <property type="entry name" value="GlnD_Uridyltrans_N"/>
</dbReference>
<dbReference type="CDD" id="cd05401">
    <property type="entry name" value="NT_GlnE_GlnD_like"/>
    <property type="match status" value="1"/>
</dbReference>
<protein>
    <submittedName>
        <fullName evidence="4">CBS domain-containing protein</fullName>
    </submittedName>
</protein>
<sequence>MNAALNDIVDFIKVIPPFNLLNVEDCHLIAMRTSIGYYRNETLFNEYKNDHKKEPQEKQVLLYIVKKGVLAYYDNAGELQGKFSEGDLCTVLCGEICSELHNEKPAPSREQAPVGLRAEEDCLLYAIDFNELKVLLSEHPKALQFLLQTAPQRLKNTMGAITESALIASSLTNAPITDYYNSPAITITTQASIQDAAKYMTEKGVSCLVIMANKQPVGIVTDKDIRRRCVAEGLNTQQTVTDIMTANMATIDINLCGHDALALMISQRIHHLPVTKHGTLIGMLTATDLMNQQGHHAVNLSSVIHKASSVEALVELSSMLPKLQVSMAKLGASADYLGKNISALTMAFTIRLIELAELKLGSAPVGYAWLCAGSQARQEQLVYSDQDNALIIDDSATPQQEAWFEAFAHFICDGLAACGYIYCPGNIMATNPQWRQKKRVWQSYFNDWVIKPDPQALLNSSVFFDLATVHGDIQLLQDVRRNMLQQTQQNTLFQAHLSRNALLQKPPLGFFRDFVLIHDGKNKKGLDLKHNGLAPIINLARIYALAEGIEDVNTIMRLRLAAGTPSLSRTESANLIDAFELLGMLRVEHQAKQLTNGEEADSYLLPKEISRLEREHLKDAFKVIKAMQNYRQMV</sequence>
<dbReference type="Pfam" id="PF10335">
    <property type="entry name" value="DUF294_C"/>
    <property type="match status" value="1"/>
</dbReference>
<dbReference type="OrthoDB" id="9808528at2"/>
<dbReference type="InterPro" id="IPR000644">
    <property type="entry name" value="CBS_dom"/>
</dbReference>
<dbReference type="InterPro" id="IPR014710">
    <property type="entry name" value="RmlC-like_jellyroll"/>
</dbReference>
<evidence type="ECO:0000259" key="3">
    <source>
        <dbReference type="PROSITE" id="PS51371"/>
    </source>
</evidence>
<reference evidence="4 5" key="1">
    <citation type="submission" date="2019-09" db="EMBL/GenBank/DDBJ databases">
        <title>Hybrid Assembly of the complete Genome of the Deep-Sea Bacterium Moritella marina from long Nanopore and Illumina reads.</title>
        <authorList>
            <person name="Magin S."/>
            <person name="Georgoulis A."/>
            <person name="Papadimitriou K."/>
            <person name="Iliakis G."/>
            <person name="Vorgias C.E."/>
        </authorList>
    </citation>
    <scope>NUCLEOTIDE SEQUENCE [LARGE SCALE GENOMIC DNA]</scope>
    <source>
        <strain evidence="4 5">MP-1</strain>
    </source>
</reference>
<gene>
    <name evidence="4" type="ORF">FR932_07705</name>
</gene>
<feature type="domain" description="CBS" evidence="3">
    <location>
        <begin position="244"/>
        <end position="302"/>
    </location>
</feature>
<keyword evidence="5" id="KW-1185">Reference proteome</keyword>
<dbReference type="PROSITE" id="PS51371">
    <property type="entry name" value="CBS"/>
    <property type="match status" value="2"/>
</dbReference>
<dbReference type="PANTHER" id="PTHR43080">
    <property type="entry name" value="CBS DOMAIN-CONTAINING PROTEIN CBSX3, MITOCHONDRIAL"/>
    <property type="match status" value="1"/>
</dbReference>
<dbReference type="EMBL" id="CP044399">
    <property type="protein sequence ID" value="QFI37744.1"/>
    <property type="molecule type" value="Genomic_DNA"/>
</dbReference>
<dbReference type="Proteomes" id="UP000327424">
    <property type="component" value="Chromosome"/>
</dbReference>
<dbReference type="PANTHER" id="PTHR43080:SF2">
    <property type="entry name" value="CBS DOMAIN-CONTAINING PROTEIN"/>
    <property type="match status" value="1"/>
</dbReference>
<proteinExistence type="predicted"/>
<dbReference type="SMART" id="SM00116">
    <property type="entry name" value="CBS"/>
    <property type="match status" value="2"/>
</dbReference>
<dbReference type="SUPFAM" id="SSF51206">
    <property type="entry name" value="cAMP-binding domain-like"/>
    <property type="match status" value="1"/>
</dbReference>
<dbReference type="SUPFAM" id="SSF54631">
    <property type="entry name" value="CBS-domain pair"/>
    <property type="match status" value="1"/>
</dbReference>
<name>A0A5J6WJY3_MORMI</name>
<evidence type="ECO:0000313" key="4">
    <source>
        <dbReference type="EMBL" id="QFI37744.1"/>
    </source>
</evidence>
<dbReference type="Gene3D" id="2.60.120.10">
    <property type="entry name" value="Jelly Rolls"/>
    <property type="match status" value="1"/>
</dbReference>
<evidence type="ECO:0000256" key="1">
    <source>
        <dbReference type="ARBA" id="ARBA00023122"/>
    </source>
</evidence>
<evidence type="ECO:0000256" key="2">
    <source>
        <dbReference type="PROSITE-ProRule" id="PRU00703"/>
    </source>
</evidence>
<organism evidence="4 5">
    <name type="scientific">Moritella marina ATCC 15381</name>
    <dbReference type="NCBI Taxonomy" id="1202962"/>
    <lineage>
        <taxon>Bacteria</taxon>
        <taxon>Pseudomonadati</taxon>
        <taxon>Pseudomonadota</taxon>
        <taxon>Gammaproteobacteria</taxon>
        <taxon>Alteromonadales</taxon>
        <taxon>Moritellaceae</taxon>
        <taxon>Moritella</taxon>
    </lineage>
</organism>
<evidence type="ECO:0000313" key="5">
    <source>
        <dbReference type="Proteomes" id="UP000327424"/>
    </source>
</evidence>
<dbReference type="KEGG" id="mmaa:FR932_07705"/>
<feature type="domain" description="CBS" evidence="3">
    <location>
        <begin position="180"/>
        <end position="236"/>
    </location>
</feature>
<dbReference type="InterPro" id="IPR051257">
    <property type="entry name" value="Diverse_CBS-Domain"/>
</dbReference>
<dbReference type="InterPro" id="IPR046342">
    <property type="entry name" value="CBS_dom_sf"/>
</dbReference>
<dbReference type="RefSeq" id="WP_019440032.1">
    <property type="nucleotide sequence ID" value="NZ_ALOE01000006.1"/>
</dbReference>
<dbReference type="AlphaFoldDB" id="A0A5J6WJY3"/>
<keyword evidence="1 2" id="KW-0129">CBS domain</keyword>
<dbReference type="GO" id="GO:0008773">
    <property type="term" value="F:[protein-PII] uridylyltransferase activity"/>
    <property type="evidence" value="ECO:0007669"/>
    <property type="project" value="InterPro"/>
</dbReference>
<accession>A0A5J6WJY3</accession>
<dbReference type="CDD" id="cd04587">
    <property type="entry name" value="CBS_pair_CAP-ED_NT_Pol-beta-like_DUF294_assoc"/>
    <property type="match status" value="1"/>
</dbReference>